<protein>
    <submittedName>
        <fullName evidence="1">Putative motility protein</fullName>
    </submittedName>
</protein>
<dbReference type="InterPro" id="IPR025906">
    <property type="entry name" value="YjfB_motility"/>
</dbReference>
<dbReference type="OrthoDB" id="8821096at2"/>
<accession>A0A1H9DUH1</accession>
<dbReference type="RefSeq" id="WP_091451184.1">
    <property type="nucleotide sequence ID" value="NZ_FOGD01000001.1"/>
</dbReference>
<evidence type="ECO:0000313" key="2">
    <source>
        <dbReference type="Proteomes" id="UP000199766"/>
    </source>
</evidence>
<dbReference type="AlphaFoldDB" id="A0A1H9DUH1"/>
<keyword evidence="2" id="KW-1185">Reference proteome</keyword>
<dbReference type="EMBL" id="FOGD01000001">
    <property type="protein sequence ID" value="SEQ17095.1"/>
    <property type="molecule type" value="Genomic_DNA"/>
</dbReference>
<dbReference type="Proteomes" id="UP000199766">
    <property type="component" value="Unassembled WGS sequence"/>
</dbReference>
<gene>
    <name evidence="1" type="ORF">SAMN02982919_00128</name>
</gene>
<evidence type="ECO:0000313" key="1">
    <source>
        <dbReference type="EMBL" id="SEQ17095.1"/>
    </source>
</evidence>
<reference evidence="1 2" key="1">
    <citation type="submission" date="2016-10" db="EMBL/GenBank/DDBJ databases">
        <authorList>
            <person name="de Groot N.N."/>
        </authorList>
    </citation>
    <scope>NUCLEOTIDE SEQUENCE [LARGE SCALE GENOMIC DNA]</scope>
    <source>
        <strain evidence="1 2">ATCC 35958</strain>
    </source>
</reference>
<organism evidence="1 2">
    <name type="scientific">Giesbergeria anulus</name>
    <dbReference type="NCBI Taxonomy" id="180197"/>
    <lineage>
        <taxon>Bacteria</taxon>
        <taxon>Pseudomonadati</taxon>
        <taxon>Pseudomonadota</taxon>
        <taxon>Betaproteobacteria</taxon>
        <taxon>Burkholderiales</taxon>
        <taxon>Comamonadaceae</taxon>
        <taxon>Giesbergeria</taxon>
    </lineage>
</organism>
<proteinExistence type="predicted"/>
<dbReference type="Pfam" id="PF14070">
    <property type="entry name" value="YjfB_motility"/>
    <property type="match status" value="1"/>
</dbReference>
<sequence>MDVSLTNQIVSTATSMSQAKTAQDVNVKVLKKSMELQESAAATMLQALPQPTQLATSGALGTKLNTYA</sequence>
<name>A0A1H9DUH1_9BURK</name>